<evidence type="ECO:0000256" key="5">
    <source>
        <dbReference type="SAM" id="Phobius"/>
    </source>
</evidence>
<keyword evidence="4 5" id="KW-0472">Membrane</keyword>
<dbReference type="EMBL" id="AQQV01000003">
    <property type="protein sequence ID" value="ORE86100.1"/>
    <property type="molecule type" value="Genomic_DNA"/>
</dbReference>
<dbReference type="FunFam" id="1.20.120.1630:FF:000014">
    <property type="entry name" value="Steroid 5-alpha reductase, putative"/>
    <property type="match status" value="1"/>
</dbReference>
<keyword evidence="2 5" id="KW-0812">Transmembrane</keyword>
<feature type="transmembrane region" description="Helical" evidence="5">
    <location>
        <begin position="116"/>
        <end position="140"/>
    </location>
</feature>
<comment type="caution">
    <text evidence="7">The sequence shown here is derived from an EMBL/GenBank/DDBJ whole genome shotgun (WGS) entry which is preliminary data.</text>
</comment>
<comment type="subcellular location">
    <subcellularLocation>
        <location evidence="1">Membrane</location>
        <topology evidence="1">Multi-pass membrane protein</topology>
    </subcellularLocation>
</comment>
<feature type="domain" description="3-oxo-5-alpha-steroid 4-dehydrogenase C-terminal" evidence="6">
    <location>
        <begin position="115"/>
        <end position="262"/>
    </location>
</feature>
<evidence type="ECO:0000313" key="8">
    <source>
        <dbReference type="Proteomes" id="UP000192342"/>
    </source>
</evidence>
<reference evidence="7 8" key="1">
    <citation type="submission" date="2013-04" db="EMBL/GenBank/DDBJ databases">
        <title>Oceanococcus atlanticus 22II-S10r2 Genome Sequencing.</title>
        <authorList>
            <person name="Lai Q."/>
            <person name="Li G."/>
            <person name="Shao Z."/>
        </authorList>
    </citation>
    <scope>NUCLEOTIDE SEQUENCE [LARGE SCALE GENOMIC DNA]</scope>
    <source>
        <strain evidence="7 8">22II-S10r2</strain>
    </source>
</reference>
<feature type="transmembrane region" description="Helical" evidence="5">
    <location>
        <begin position="80"/>
        <end position="104"/>
    </location>
</feature>
<dbReference type="AlphaFoldDB" id="A0A1Y1SBS7"/>
<dbReference type="PANTHER" id="PTHR10556:SF43">
    <property type="entry name" value="STEROID 5-ALPHA-REDUCTASE DET2"/>
    <property type="match status" value="1"/>
</dbReference>
<evidence type="ECO:0000256" key="3">
    <source>
        <dbReference type="ARBA" id="ARBA00022989"/>
    </source>
</evidence>
<dbReference type="InterPro" id="IPR001104">
    <property type="entry name" value="3-oxo-5_a-steroid_4-DH_C"/>
</dbReference>
<dbReference type="InterPro" id="IPR039357">
    <property type="entry name" value="SRD5A/TECR"/>
</dbReference>
<feature type="transmembrane region" description="Helical" evidence="5">
    <location>
        <begin position="12"/>
        <end position="35"/>
    </location>
</feature>
<dbReference type="InterPro" id="IPR016636">
    <property type="entry name" value="3-oxo-5-alpha-steroid_4-DH"/>
</dbReference>
<feature type="transmembrane region" description="Helical" evidence="5">
    <location>
        <begin position="206"/>
        <end position="233"/>
    </location>
</feature>
<dbReference type="Proteomes" id="UP000192342">
    <property type="component" value="Unassembled WGS sequence"/>
</dbReference>
<dbReference type="PIRSF" id="PIRSF015596">
    <property type="entry name" value="5_alpha-SR2"/>
    <property type="match status" value="1"/>
</dbReference>
<dbReference type="PROSITE" id="PS50244">
    <property type="entry name" value="S5A_REDUCTASE"/>
    <property type="match status" value="1"/>
</dbReference>
<proteinExistence type="predicted"/>
<gene>
    <name evidence="7" type="ORF">ATO7_12423</name>
</gene>
<keyword evidence="8" id="KW-1185">Reference proteome</keyword>
<evidence type="ECO:0000313" key="7">
    <source>
        <dbReference type="EMBL" id="ORE86100.1"/>
    </source>
</evidence>
<sequence length="262" mass="29866">MLGIDAALWHHYLLLSTFVLCPVILLGLLFLPAAYGRHAQGRSAIWGPGIPTRWSWVIMEMPSSVGFALIYFYGDKATDVVPLLLFMLWQAHYFHRTFVFPFRIRVKPGQTTPASIPLMSVMTNSVIAFLNAAILSWSSIRADYDLSWLSDPRFILGIVVFAAGWHINRKADALLSALRKPGESGYKIPHGWLYERVSCPNYLGEITIWCGWAIATWSWAGLAFVFLTIANLVPRALQNHRWYQQQFSNYPRHRKAIIPFVL</sequence>
<feature type="transmembrane region" description="Helical" evidence="5">
    <location>
        <begin position="56"/>
        <end position="74"/>
    </location>
</feature>
<evidence type="ECO:0000259" key="6">
    <source>
        <dbReference type="Pfam" id="PF02544"/>
    </source>
</evidence>
<protein>
    <submittedName>
        <fullName evidence="7">Steroid dehydrogenase</fullName>
    </submittedName>
</protein>
<name>A0A1Y1SBS7_9GAMM</name>
<dbReference type="GO" id="GO:0003865">
    <property type="term" value="F:3-oxo-5-alpha-steroid 4-dehydrogenase activity"/>
    <property type="evidence" value="ECO:0007669"/>
    <property type="project" value="InterPro"/>
</dbReference>
<dbReference type="PANTHER" id="PTHR10556">
    <property type="entry name" value="3-OXO-5-ALPHA-STEROID 4-DEHYDROGENASE"/>
    <property type="match status" value="1"/>
</dbReference>
<keyword evidence="3 5" id="KW-1133">Transmembrane helix</keyword>
<evidence type="ECO:0000256" key="1">
    <source>
        <dbReference type="ARBA" id="ARBA00004141"/>
    </source>
</evidence>
<evidence type="ECO:0000256" key="4">
    <source>
        <dbReference type="ARBA" id="ARBA00023136"/>
    </source>
</evidence>
<evidence type="ECO:0000256" key="2">
    <source>
        <dbReference type="ARBA" id="ARBA00022692"/>
    </source>
</evidence>
<dbReference type="GO" id="GO:0016020">
    <property type="term" value="C:membrane"/>
    <property type="evidence" value="ECO:0007669"/>
    <property type="project" value="UniProtKB-SubCell"/>
</dbReference>
<organism evidence="7 8">
    <name type="scientific">Oceanococcus atlanticus</name>
    <dbReference type="NCBI Taxonomy" id="1317117"/>
    <lineage>
        <taxon>Bacteria</taxon>
        <taxon>Pseudomonadati</taxon>
        <taxon>Pseudomonadota</taxon>
        <taxon>Gammaproteobacteria</taxon>
        <taxon>Chromatiales</taxon>
        <taxon>Oceanococcaceae</taxon>
        <taxon>Oceanococcus</taxon>
    </lineage>
</organism>
<dbReference type="Gene3D" id="1.20.120.1630">
    <property type="match status" value="1"/>
</dbReference>
<accession>A0A1Y1SBS7</accession>
<dbReference type="GO" id="GO:0016132">
    <property type="term" value="P:brassinosteroid biosynthetic process"/>
    <property type="evidence" value="ECO:0007669"/>
    <property type="project" value="TreeGrafter"/>
</dbReference>
<dbReference type="Pfam" id="PF02544">
    <property type="entry name" value="Steroid_dh"/>
    <property type="match status" value="1"/>
</dbReference>